<gene>
    <name evidence="5" type="ORF">PCOR1329_LOCUS39237</name>
</gene>
<comment type="cofactor">
    <cofactor evidence="1">
        <name>Zn(2+)</name>
        <dbReference type="ChEBI" id="CHEBI:29105"/>
    </cofactor>
</comment>
<dbReference type="PANTHER" id="PTHR12756:SF11">
    <property type="entry name" value="CYTOSOLIC CARBOXYPEPTIDASE 1"/>
    <property type="match status" value="1"/>
</dbReference>
<evidence type="ECO:0000259" key="4">
    <source>
        <dbReference type="Pfam" id="PF00246"/>
    </source>
</evidence>
<evidence type="ECO:0000313" key="5">
    <source>
        <dbReference type="EMBL" id="CAK0845437.1"/>
    </source>
</evidence>
<organism evidence="5 6">
    <name type="scientific">Prorocentrum cordatum</name>
    <dbReference type="NCBI Taxonomy" id="2364126"/>
    <lineage>
        <taxon>Eukaryota</taxon>
        <taxon>Sar</taxon>
        <taxon>Alveolata</taxon>
        <taxon>Dinophyceae</taxon>
        <taxon>Prorocentrales</taxon>
        <taxon>Prorocentraceae</taxon>
        <taxon>Prorocentrum</taxon>
    </lineage>
</organism>
<dbReference type="InterPro" id="IPR000834">
    <property type="entry name" value="Peptidase_M14"/>
</dbReference>
<dbReference type="Gene3D" id="3.40.630.10">
    <property type="entry name" value="Zn peptidases"/>
    <property type="match status" value="1"/>
</dbReference>
<sequence>MSPVCFYCLSGTDVMAALRNSAWTGHVAAQISQYAACGGQLAGQVSGLCGSPAGGESEPDAPAVGGGVRGRVKLAHYAPPAVLRCVRWHACGAWPRLAVAFIGRGAPATRGARALSLAARRKAAGATRAGPTAEPAGEGVRCLALLEAVRLAAATGAPAAAALGRLARALAADRHTAVLCRHHGALAAVAGAWRACPDWEAAAPAAACALLPFAAVHGCAIRRLGVEELCARSLDASGGVSAELSAVVELWCALGGPAAAQALPLLEAARRGAAPPAVVRPLLRNLARRGGGRTRIAYFYPYLLGDLLADLRRLRPSEGDWIEMSTVGSTSGGRPILMLRVTDFPTISQQVDGHARRHIIVSARVHPGESPASFMMRGVLQLLLSAEPEAQMAWHWVTAVRMPRAMTSTVAGSSRRLDQRSRQPSGQWPAAAPIPEACSRSSTCTHTPAATASSRSATQAAR</sequence>
<dbReference type="InterPro" id="IPR050821">
    <property type="entry name" value="Cytosolic_carboxypeptidase"/>
</dbReference>
<accession>A0ABN9THX1</accession>
<reference evidence="5" key="1">
    <citation type="submission" date="2023-10" db="EMBL/GenBank/DDBJ databases">
        <authorList>
            <person name="Chen Y."/>
            <person name="Shah S."/>
            <person name="Dougan E. K."/>
            <person name="Thang M."/>
            <person name="Chan C."/>
        </authorList>
    </citation>
    <scope>NUCLEOTIDE SEQUENCE [LARGE SCALE GENOMIC DNA]</scope>
</reference>
<dbReference type="EMBL" id="CAUYUJ010014738">
    <property type="protein sequence ID" value="CAK0845437.1"/>
    <property type="molecule type" value="Genomic_DNA"/>
</dbReference>
<dbReference type="Pfam" id="PF00246">
    <property type="entry name" value="Peptidase_M14"/>
    <property type="match status" value="1"/>
</dbReference>
<evidence type="ECO:0000313" key="6">
    <source>
        <dbReference type="Proteomes" id="UP001189429"/>
    </source>
</evidence>
<comment type="similarity">
    <text evidence="2">Belongs to the peptidase M14 family.</text>
</comment>
<keyword evidence="6" id="KW-1185">Reference proteome</keyword>
<evidence type="ECO:0000256" key="1">
    <source>
        <dbReference type="ARBA" id="ARBA00001947"/>
    </source>
</evidence>
<feature type="region of interest" description="Disordered" evidence="3">
    <location>
        <begin position="409"/>
        <end position="462"/>
    </location>
</feature>
<feature type="compositionally biased region" description="Polar residues" evidence="3">
    <location>
        <begin position="439"/>
        <end position="448"/>
    </location>
</feature>
<evidence type="ECO:0000256" key="3">
    <source>
        <dbReference type="SAM" id="MobiDB-lite"/>
    </source>
</evidence>
<dbReference type="PANTHER" id="PTHR12756">
    <property type="entry name" value="CYTOSOLIC CARBOXYPEPTIDASE"/>
    <property type="match status" value="1"/>
</dbReference>
<dbReference type="SUPFAM" id="SSF53187">
    <property type="entry name" value="Zn-dependent exopeptidases"/>
    <property type="match status" value="1"/>
</dbReference>
<evidence type="ECO:0000256" key="2">
    <source>
        <dbReference type="ARBA" id="ARBA00005988"/>
    </source>
</evidence>
<feature type="domain" description="Peptidase M14" evidence="4">
    <location>
        <begin position="310"/>
        <end position="389"/>
    </location>
</feature>
<feature type="compositionally biased region" description="Low complexity" evidence="3">
    <location>
        <begin position="449"/>
        <end position="462"/>
    </location>
</feature>
<proteinExistence type="inferred from homology"/>
<comment type="caution">
    <text evidence="5">The sequence shown here is derived from an EMBL/GenBank/DDBJ whole genome shotgun (WGS) entry which is preliminary data.</text>
</comment>
<protein>
    <recommendedName>
        <fullName evidence="4">Peptidase M14 domain-containing protein</fullName>
    </recommendedName>
</protein>
<dbReference type="Proteomes" id="UP001189429">
    <property type="component" value="Unassembled WGS sequence"/>
</dbReference>
<name>A0ABN9THX1_9DINO</name>
<feature type="non-terminal residue" evidence="5">
    <location>
        <position position="462"/>
    </location>
</feature>